<dbReference type="EMBL" id="SMCO01000008">
    <property type="protein sequence ID" value="TCV85841.1"/>
    <property type="molecule type" value="Genomic_DNA"/>
</dbReference>
<evidence type="ECO:0000313" key="5">
    <source>
        <dbReference type="EMBL" id="TCV85841.1"/>
    </source>
</evidence>
<sequence>MDTCQVSVNTFDRLAETYAQKYLALNTYDTYYREFCSHVPRHGATVLDVACGPGNVSAFLMRERPDLQVLGIDLSPNMVQLAQNHVSTASFLVQDCRQLVELGRVFDGIAYAFGLNYLNQEDAEQFFRSLSKILAPNGVLYLSAMLGPRERPGLQTSSSGDQIYVHYRSRQEIEHLVQSARLEIVFSEEIGSPANASKPIIDMVLVARRIGT</sequence>
<dbReference type="CDD" id="cd02440">
    <property type="entry name" value="AdoMet_MTases"/>
    <property type="match status" value="1"/>
</dbReference>
<evidence type="ECO:0000259" key="4">
    <source>
        <dbReference type="Pfam" id="PF13649"/>
    </source>
</evidence>
<dbReference type="SUPFAM" id="SSF53335">
    <property type="entry name" value="S-adenosyl-L-methionine-dependent methyltransferases"/>
    <property type="match status" value="1"/>
</dbReference>
<evidence type="ECO:0000256" key="2">
    <source>
        <dbReference type="ARBA" id="ARBA00022679"/>
    </source>
</evidence>
<name>A0A4R3Y3B4_9PROT</name>
<gene>
    <name evidence="5" type="ORF">EDC63_10849</name>
</gene>
<dbReference type="OrthoDB" id="9800454at2"/>
<dbReference type="GO" id="GO:0008168">
    <property type="term" value="F:methyltransferase activity"/>
    <property type="evidence" value="ECO:0007669"/>
    <property type="project" value="UniProtKB-KW"/>
</dbReference>
<dbReference type="InterPro" id="IPR041698">
    <property type="entry name" value="Methyltransf_25"/>
</dbReference>
<dbReference type="PANTHER" id="PTHR43464">
    <property type="entry name" value="METHYLTRANSFERASE"/>
    <property type="match status" value="1"/>
</dbReference>
<dbReference type="Gene3D" id="3.40.50.150">
    <property type="entry name" value="Vaccinia Virus protein VP39"/>
    <property type="match status" value="1"/>
</dbReference>
<reference evidence="5 6" key="1">
    <citation type="submission" date="2019-03" db="EMBL/GenBank/DDBJ databases">
        <title>Genomic Encyclopedia of Type Strains, Phase IV (KMG-IV): sequencing the most valuable type-strain genomes for metagenomic binning, comparative biology and taxonomic classification.</title>
        <authorList>
            <person name="Goeker M."/>
        </authorList>
    </citation>
    <scope>NUCLEOTIDE SEQUENCE [LARGE SCALE GENOMIC DNA]</scope>
    <source>
        <strain evidence="5 6">DSM 100309</strain>
    </source>
</reference>
<protein>
    <submittedName>
        <fullName evidence="5">Methyltransferase family protein</fullName>
    </submittedName>
</protein>
<dbReference type="AlphaFoldDB" id="A0A4R3Y3B4"/>
<feature type="domain" description="Methyltransferase" evidence="4">
    <location>
        <begin position="46"/>
        <end position="138"/>
    </location>
</feature>
<organism evidence="5 6">
    <name type="scientific">Sulfurirhabdus autotrophica</name>
    <dbReference type="NCBI Taxonomy" id="1706046"/>
    <lineage>
        <taxon>Bacteria</taxon>
        <taxon>Pseudomonadati</taxon>
        <taxon>Pseudomonadota</taxon>
        <taxon>Betaproteobacteria</taxon>
        <taxon>Nitrosomonadales</taxon>
        <taxon>Sulfuricellaceae</taxon>
        <taxon>Sulfurirhabdus</taxon>
    </lineage>
</organism>
<dbReference type="Proteomes" id="UP000295367">
    <property type="component" value="Unassembled WGS sequence"/>
</dbReference>
<evidence type="ECO:0000256" key="1">
    <source>
        <dbReference type="ARBA" id="ARBA00022603"/>
    </source>
</evidence>
<accession>A0A4R3Y3B4</accession>
<evidence type="ECO:0000256" key="3">
    <source>
        <dbReference type="ARBA" id="ARBA00022691"/>
    </source>
</evidence>
<keyword evidence="3" id="KW-0949">S-adenosyl-L-methionine</keyword>
<dbReference type="PANTHER" id="PTHR43464:SF19">
    <property type="entry name" value="UBIQUINONE BIOSYNTHESIS O-METHYLTRANSFERASE, MITOCHONDRIAL"/>
    <property type="match status" value="1"/>
</dbReference>
<dbReference type="RefSeq" id="WP_124946562.1">
    <property type="nucleotide sequence ID" value="NZ_BHVT01000037.1"/>
</dbReference>
<evidence type="ECO:0000313" key="6">
    <source>
        <dbReference type="Proteomes" id="UP000295367"/>
    </source>
</evidence>
<dbReference type="GO" id="GO:0032259">
    <property type="term" value="P:methylation"/>
    <property type="evidence" value="ECO:0007669"/>
    <property type="project" value="UniProtKB-KW"/>
</dbReference>
<comment type="caution">
    <text evidence="5">The sequence shown here is derived from an EMBL/GenBank/DDBJ whole genome shotgun (WGS) entry which is preliminary data.</text>
</comment>
<keyword evidence="2 5" id="KW-0808">Transferase</keyword>
<dbReference type="InterPro" id="IPR029063">
    <property type="entry name" value="SAM-dependent_MTases_sf"/>
</dbReference>
<keyword evidence="6" id="KW-1185">Reference proteome</keyword>
<keyword evidence="1 5" id="KW-0489">Methyltransferase</keyword>
<proteinExistence type="predicted"/>
<dbReference type="Pfam" id="PF13649">
    <property type="entry name" value="Methyltransf_25"/>
    <property type="match status" value="1"/>
</dbReference>